<accession>A0A8H3F6U9</accession>
<evidence type="ECO:0000313" key="4">
    <source>
        <dbReference type="EMBL" id="CAF9919677.1"/>
    </source>
</evidence>
<comment type="caution">
    <text evidence="4">The sequence shown here is derived from an EMBL/GenBank/DDBJ whole genome shotgun (WGS) entry which is preliminary data.</text>
</comment>
<protein>
    <recommendedName>
        <fullName evidence="3">SET domain-containing protein</fullName>
    </recommendedName>
</protein>
<dbReference type="PROSITE" id="PS50280">
    <property type="entry name" value="SET"/>
    <property type="match status" value="1"/>
</dbReference>
<keyword evidence="1" id="KW-0175">Coiled coil</keyword>
<evidence type="ECO:0000259" key="3">
    <source>
        <dbReference type="PROSITE" id="PS50280"/>
    </source>
</evidence>
<dbReference type="InterPro" id="IPR001214">
    <property type="entry name" value="SET_dom"/>
</dbReference>
<dbReference type="InterPro" id="IPR051357">
    <property type="entry name" value="H3K9_HMTase_SUVAR3-9"/>
</dbReference>
<dbReference type="Gene3D" id="2.170.270.10">
    <property type="entry name" value="SET domain"/>
    <property type="match status" value="1"/>
</dbReference>
<feature type="region of interest" description="Disordered" evidence="2">
    <location>
        <begin position="1"/>
        <end position="61"/>
    </location>
</feature>
<dbReference type="PANTHER" id="PTHR45660:SF13">
    <property type="entry name" value="HISTONE-LYSINE N-METHYLTRANSFERASE SETMAR"/>
    <property type="match status" value="1"/>
</dbReference>
<keyword evidence="5" id="KW-1185">Reference proteome</keyword>
<dbReference type="OrthoDB" id="308383at2759"/>
<feature type="compositionally biased region" description="Polar residues" evidence="2">
    <location>
        <begin position="39"/>
        <end position="51"/>
    </location>
</feature>
<dbReference type="SMART" id="SM00317">
    <property type="entry name" value="SET"/>
    <property type="match status" value="1"/>
</dbReference>
<organism evidence="4 5">
    <name type="scientific">Imshaugia aleurites</name>
    <dbReference type="NCBI Taxonomy" id="172621"/>
    <lineage>
        <taxon>Eukaryota</taxon>
        <taxon>Fungi</taxon>
        <taxon>Dikarya</taxon>
        <taxon>Ascomycota</taxon>
        <taxon>Pezizomycotina</taxon>
        <taxon>Lecanoromycetes</taxon>
        <taxon>OSLEUM clade</taxon>
        <taxon>Lecanoromycetidae</taxon>
        <taxon>Lecanorales</taxon>
        <taxon>Lecanorineae</taxon>
        <taxon>Parmeliaceae</taxon>
        <taxon>Imshaugia</taxon>
    </lineage>
</organism>
<proteinExistence type="predicted"/>
<sequence length="561" mass="61566">MKPPPTTGSSGSSTGSKKDASHPIESGVKKFYARKSKSSKVFQATDASHPTGSGVRKSYARKSKSSKLLLAAGGDSPQDEKKWQGLFDSARDVVTDSETVGARLARLLKALREERSKKEAEENSMSDAGECHGFDVKGLMAQIYQDLHNVATAQLSRAASGEAPTGRAFYGELSDTEVFLRDVSAGVTSAIASALNSLHHHESSQSSETRDVEETMARCLLPDDAAHERYGKLATHHGWKFLSKLAHSAAFCNAVCTLDEELWQILSASIDENAVSLMVFVDCCGLEWSTELIRLNSLFPPTLDFTKYAPLKPRKPSPHKWVVTEKASDVHRPTFEGQKQINIPNNIYRAASFTYAPRPPFWPPTLPYPSDPTIVHNHCTKPCINCSSRTPCPCTFATSSSILHPLVELRSYGGRGVGVRALQPIPAGAILGEYVGEVFPAGYDGDAVYALDFSLPGRASEEVIASISARRYGNWTRFMNHSCAAATRFKSVMLGGRYRCVVVAVREIGVFEEVTIDYGDGYWRERRCECGVEGCVEEFKRGEVGREEPEEWNLSTIGYED</sequence>
<dbReference type="EMBL" id="CAJPDT010000023">
    <property type="protein sequence ID" value="CAF9919677.1"/>
    <property type="molecule type" value="Genomic_DNA"/>
</dbReference>
<feature type="domain" description="SET" evidence="3">
    <location>
        <begin position="405"/>
        <end position="519"/>
    </location>
</feature>
<gene>
    <name evidence="4" type="ORF">IMSHALPRED_004695</name>
</gene>
<evidence type="ECO:0000256" key="2">
    <source>
        <dbReference type="SAM" id="MobiDB-lite"/>
    </source>
</evidence>
<dbReference type="GO" id="GO:0003690">
    <property type="term" value="F:double-stranded DNA binding"/>
    <property type="evidence" value="ECO:0007669"/>
    <property type="project" value="TreeGrafter"/>
</dbReference>
<evidence type="ECO:0000313" key="5">
    <source>
        <dbReference type="Proteomes" id="UP000664534"/>
    </source>
</evidence>
<feature type="coiled-coil region" evidence="1">
    <location>
        <begin position="101"/>
        <end position="128"/>
    </location>
</feature>
<reference evidence="4" key="1">
    <citation type="submission" date="2021-03" db="EMBL/GenBank/DDBJ databases">
        <authorList>
            <person name="Tagirdzhanova G."/>
        </authorList>
    </citation>
    <scope>NUCLEOTIDE SEQUENCE</scope>
</reference>
<dbReference type="Proteomes" id="UP000664534">
    <property type="component" value="Unassembled WGS sequence"/>
</dbReference>
<dbReference type="AlphaFoldDB" id="A0A8H3F6U9"/>
<dbReference type="PANTHER" id="PTHR45660">
    <property type="entry name" value="HISTONE-LYSINE N-METHYLTRANSFERASE SETMAR"/>
    <property type="match status" value="1"/>
</dbReference>
<dbReference type="InterPro" id="IPR046341">
    <property type="entry name" value="SET_dom_sf"/>
</dbReference>
<dbReference type="GO" id="GO:0042054">
    <property type="term" value="F:histone methyltransferase activity"/>
    <property type="evidence" value="ECO:0007669"/>
    <property type="project" value="TreeGrafter"/>
</dbReference>
<name>A0A8H3F6U9_9LECA</name>
<dbReference type="SUPFAM" id="SSF82199">
    <property type="entry name" value="SET domain"/>
    <property type="match status" value="1"/>
</dbReference>
<evidence type="ECO:0000256" key="1">
    <source>
        <dbReference type="SAM" id="Coils"/>
    </source>
</evidence>
<dbReference type="Pfam" id="PF00856">
    <property type="entry name" value="SET"/>
    <property type="match status" value="1"/>
</dbReference>